<dbReference type="InterPro" id="IPR026564">
    <property type="entry name" value="Transcrip_reg_TACO1-like_dom3"/>
</dbReference>
<sequence>MSGHNKWSKIKHKKAATDAVKSRVFSKHSALIAMESRKAKGDITSPGLAAVIERAKKDSMPKDNIDRAVAKGAGAGGEALQEVTFEAFGPGGVGILITAVTDNNNRTSQEIRHTFTKAGYQLGTPGTAMWAFNKTADGYAPQSPVELSEEDGVKLSELIEAIEEQDDVQDIFTTADTFDETPD</sequence>
<organism evidence="6 7">
    <name type="scientific">Candidatus Kaiserbacteria bacterium RIFCSPHIGHO2_01_FULL_46_22</name>
    <dbReference type="NCBI Taxonomy" id="1798475"/>
    <lineage>
        <taxon>Bacteria</taxon>
        <taxon>Candidatus Kaiseribacteriota</taxon>
    </lineage>
</organism>
<dbReference type="InterPro" id="IPR048300">
    <property type="entry name" value="TACO1_YebC-like_2nd/3rd_dom"/>
</dbReference>
<dbReference type="InterPro" id="IPR029072">
    <property type="entry name" value="YebC-like"/>
</dbReference>
<dbReference type="InterPro" id="IPR002876">
    <property type="entry name" value="Transcrip_reg_TACO1-like"/>
</dbReference>
<proteinExistence type="inferred from homology"/>
<dbReference type="PANTHER" id="PTHR12532:SF0">
    <property type="entry name" value="TRANSLATIONAL ACTIVATOR OF CYTOCHROME C OXIDASE 1"/>
    <property type="match status" value="1"/>
</dbReference>
<dbReference type="AlphaFoldDB" id="A0A1F6BX13"/>
<comment type="caution">
    <text evidence="6">The sequence shown here is derived from an EMBL/GenBank/DDBJ whole genome shotgun (WGS) entry which is preliminary data.</text>
</comment>
<dbReference type="Pfam" id="PF20772">
    <property type="entry name" value="TACO1_YebC_N"/>
    <property type="match status" value="1"/>
</dbReference>
<dbReference type="InterPro" id="IPR017856">
    <property type="entry name" value="Integrase-like_N"/>
</dbReference>
<dbReference type="Pfam" id="PF01709">
    <property type="entry name" value="Transcrip_reg"/>
    <property type="match status" value="2"/>
</dbReference>
<dbReference type="EMBL" id="MFKO01000008">
    <property type="protein sequence ID" value="OGG41469.1"/>
    <property type="molecule type" value="Genomic_DNA"/>
</dbReference>
<dbReference type="Gene3D" id="1.10.10.200">
    <property type="match status" value="1"/>
</dbReference>
<gene>
    <name evidence="6" type="ORF">A2837_03090</name>
</gene>
<evidence type="ECO:0000259" key="5">
    <source>
        <dbReference type="Pfam" id="PF20772"/>
    </source>
</evidence>
<dbReference type="SUPFAM" id="SSF75625">
    <property type="entry name" value="YebC-like"/>
    <property type="match status" value="1"/>
</dbReference>
<dbReference type="PANTHER" id="PTHR12532">
    <property type="entry name" value="TRANSLATIONAL ACTIVATOR OF CYTOCHROME C OXIDASE 1"/>
    <property type="match status" value="1"/>
</dbReference>
<evidence type="ECO:0008006" key="8">
    <source>
        <dbReference type="Google" id="ProtNLM"/>
    </source>
</evidence>
<dbReference type="InterPro" id="IPR049083">
    <property type="entry name" value="TACO1_YebC_N"/>
</dbReference>
<protein>
    <recommendedName>
        <fullName evidence="8">Transcriptional regulator</fullName>
    </recommendedName>
</protein>
<keyword evidence="3" id="KW-0804">Transcription</keyword>
<keyword evidence="2" id="KW-0805">Transcription regulation</keyword>
<evidence type="ECO:0000313" key="7">
    <source>
        <dbReference type="Proteomes" id="UP000176322"/>
    </source>
</evidence>
<name>A0A1F6BX13_9BACT</name>
<feature type="domain" description="TACO1/YebC-like second and third" evidence="4">
    <location>
        <begin position="81"/>
        <end position="135"/>
    </location>
</feature>
<dbReference type="Gene3D" id="3.30.70.980">
    <property type="match status" value="1"/>
</dbReference>
<dbReference type="GO" id="GO:0005737">
    <property type="term" value="C:cytoplasm"/>
    <property type="evidence" value="ECO:0007669"/>
    <property type="project" value="UniProtKB-ARBA"/>
</dbReference>
<evidence type="ECO:0000256" key="3">
    <source>
        <dbReference type="ARBA" id="ARBA00023163"/>
    </source>
</evidence>
<accession>A0A1F6BX13</accession>
<evidence type="ECO:0000256" key="1">
    <source>
        <dbReference type="ARBA" id="ARBA00008724"/>
    </source>
</evidence>
<feature type="domain" description="TACO1/YebC-like second and third" evidence="4">
    <location>
        <begin position="139"/>
        <end position="174"/>
    </location>
</feature>
<evidence type="ECO:0000259" key="4">
    <source>
        <dbReference type="Pfam" id="PF01709"/>
    </source>
</evidence>
<evidence type="ECO:0000313" key="6">
    <source>
        <dbReference type="EMBL" id="OGG41469.1"/>
    </source>
</evidence>
<dbReference type="STRING" id="1798475.A2837_03090"/>
<comment type="similarity">
    <text evidence="1">Belongs to the TACO1 family.</text>
</comment>
<dbReference type="Proteomes" id="UP000176322">
    <property type="component" value="Unassembled WGS sequence"/>
</dbReference>
<reference evidence="6 7" key="1">
    <citation type="journal article" date="2016" name="Nat. Commun.">
        <title>Thousands of microbial genomes shed light on interconnected biogeochemical processes in an aquifer system.</title>
        <authorList>
            <person name="Anantharaman K."/>
            <person name="Brown C.T."/>
            <person name="Hug L.A."/>
            <person name="Sharon I."/>
            <person name="Castelle C.J."/>
            <person name="Probst A.J."/>
            <person name="Thomas B.C."/>
            <person name="Singh A."/>
            <person name="Wilkins M.J."/>
            <person name="Karaoz U."/>
            <person name="Brodie E.L."/>
            <person name="Williams K.H."/>
            <person name="Hubbard S.S."/>
            <person name="Banfield J.F."/>
        </authorList>
    </citation>
    <scope>NUCLEOTIDE SEQUENCE [LARGE SCALE GENOMIC DNA]</scope>
</reference>
<feature type="domain" description="TACO1/YebC-like N-terminal" evidence="5">
    <location>
        <begin position="5"/>
        <end position="74"/>
    </location>
</feature>
<evidence type="ECO:0000256" key="2">
    <source>
        <dbReference type="ARBA" id="ARBA00023015"/>
    </source>
</evidence>